<dbReference type="STRING" id="639282.DEFDS_1456"/>
<comment type="similarity">
    <text evidence="1">Belongs to the phosphate/phosphite/phosphonate binding protein family.</text>
</comment>
<protein>
    <submittedName>
        <fullName evidence="3">Phosphate/phosphonate ABC transporter, substrate-binding protein</fullName>
    </submittedName>
</protein>
<dbReference type="eggNOG" id="COG3221">
    <property type="taxonomic scope" value="Bacteria"/>
</dbReference>
<dbReference type="AlphaFoldDB" id="D3PE93"/>
<dbReference type="Gene3D" id="3.40.190.10">
    <property type="entry name" value="Periplasmic binding protein-like II"/>
    <property type="match status" value="2"/>
</dbReference>
<name>D3PE93_DEFDS</name>
<dbReference type="CDD" id="cd13571">
    <property type="entry name" value="PBP2_PnhD_1"/>
    <property type="match status" value="1"/>
</dbReference>
<proteinExistence type="inferred from homology"/>
<dbReference type="PANTHER" id="PTHR35841">
    <property type="entry name" value="PHOSPHONATES-BINDING PERIPLASMIC PROTEIN"/>
    <property type="match status" value="1"/>
</dbReference>
<evidence type="ECO:0000256" key="1">
    <source>
        <dbReference type="ARBA" id="ARBA00007162"/>
    </source>
</evidence>
<evidence type="ECO:0000256" key="2">
    <source>
        <dbReference type="ARBA" id="ARBA00022729"/>
    </source>
</evidence>
<dbReference type="InterPro" id="IPR005770">
    <property type="entry name" value="PhnD"/>
</dbReference>
<accession>D3PE93</accession>
<evidence type="ECO:0000313" key="3">
    <source>
        <dbReference type="EMBL" id="BAI80916.1"/>
    </source>
</evidence>
<dbReference type="RefSeq" id="WP_013008162.1">
    <property type="nucleotide sequence ID" value="NC_013939.1"/>
</dbReference>
<dbReference type="KEGG" id="ddf:DEFDS_1456"/>
<dbReference type="EMBL" id="AP011529">
    <property type="protein sequence ID" value="BAI80916.1"/>
    <property type="molecule type" value="Genomic_DNA"/>
</dbReference>
<reference evidence="3 4" key="1">
    <citation type="journal article" date="2010" name="DNA Res.">
        <title>Bacterial lifestyle in a deep-sea hydrothermal vent chimney revealed by the genome sequence of the thermophilic bacterium Deferribacter desulfuricans SSM1.</title>
        <authorList>
            <person name="Takaki Y."/>
            <person name="Shimamura S."/>
            <person name="Nakagawa S."/>
            <person name="Fukuhara Y."/>
            <person name="Horikawa H."/>
            <person name="Ankai A."/>
            <person name="Harada T."/>
            <person name="Hosoyama A."/>
            <person name="Oguchi A."/>
            <person name="Fukui S."/>
            <person name="Fujita N."/>
            <person name="Takami H."/>
            <person name="Takai K."/>
        </authorList>
    </citation>
    <scope>NUCLEOTIDE SEQUENCE [LARGE SCALE GENOMIC DNA]</scope>
    <source>
        <strain evidence="4">DSM 14783 / JCM 11476 / NBRC 101012 / SSM1</strain>
    </source>
</reference>
<dbReference type="NCBIfam" id="TIGR01098">
    <property type="entry name" value="3A0109s03R"/>
    <property type="match status" value="1"/>
</dbReference>
<dbReference type="Pfam" id="PF12974">
    <property type="entry name" value="Phosphonate-bd"/>
    <property type="match status" value="1"/>
</dbReference>
<gene>
    <name evidence="3" type="ordered locus">DEFDS_1456</name>
</gene>
<sequence>MAKKIINIIFLINLLLIGNTVRAELNFAIASMISPDETFFLYKDFGKYIEQKVGKKINPIFRRNYSEINKLIETGRVDFASICTGALIYLDNKRYDILGVPVVNGKSTYRSYIIVNKKTKIETISDLKGKVFAFTDRLSNSGFIYPTYLILKEVGVKPDKFFKKIFFTNSHDKSIYLVNIGLIDGAAVDSLVYDFIEQNEPDKVKNIKIIHKSDEFLAPPFVASTYMSKDLRDKIRKVLLNMHKDDKGKSILKKLKIERFILPDYKLLKKVVIMKDYLSKFGYEE</sequence>
<dbReference type="GO" id="GO:0043190">
    <property type="term" value="C:ATP-binding cassette (ABC) transporter complex"/>
    <property type="evidence" value="ECO:0007669"/>
    <property type="project" value="InterPro"/>
</dbReference>
<dbReference type="PANTHER" id="PTHR35841:SF1">
    <property type="entry name" value="PHOSPHONATES-BINDING PERIPLASMIC PROTEIN"/>
    <property type="match status" value="1"/>
</dbReference>
<dbReference type="GO" id="GO:0055085">
    <property type="term" value="P:transmembrane transport"/>
    <property type="evidence" value="ECO:0007669"/>
    <property type="project" value="InterPro"/>
</dbReference>
<dbReference type="SUPFAM" id="SSF53850">
    <property type="entry name" value="Periplasmic binding protein-like II"/>
    <property type="match status" value="1"/>
</dbReference>
<dbReference type="Proteomes" id="UP000001520">
    <property type="component" value="Chromosome"/>
</dbReference>
<dbReference type="HOGENOM" id="CLU_051472_4_0_0"/>
<evidence type="ECO:0000313" key="4">
    <source>
        <dbReference type="Proteomes" id="UP000001520"/>
    </source>
</evidence>
<keyword evidence="2" id="KW-0732">Signal</keyword>
<keyword evidence="4" id="KW-1185">Reference proteome</keyword>
<organism evidence="3 4">
    <name type="scientific">Deferribacter desulfuricans (strain DSM 14783 / JCM 11476 / NBRC 101012 / SSM1)</name>
    <dbReference type="NCBI Taxonomy" id="639282"/>
    <lineage>
        <taxon>Bacteria</taxon>
        <taxon>Pseudomonadati</taxon>
        <taxon>Deferribacterota</taxon>
        <taxon>Deferribacteres</taxon>
        <taxon>Deferribacterales</taxon>
        <taxon>Deferribacteraceae</taxon>
        <taxon>Deferribacter</taxon>
    </lineage>
</organism>